<proteinExistence type="predicted"/>
<accession>A0ABU7CPS2</accession>
<dbReference type="Proteomes" id="UP001352852">
    <property type="component" value="Unassembled WGS sequence"/>
</dbReference>
<sequence length="75" mass="8049">PAHTDRVEVSGTSRQRQGGHSCGDKISERLKVTSRAGGPGGSPLTPHRLKMALRQRSKGSQDVILPAEDLCNVFL</sequence>
<name>A0ABU7CPS2_9TELE</name>
<evidence type="ECO:0000313" key="2">
    <source>
        <dbReference type="EMBL" id="MED6264121.1"/>
    </source>
</evidence>
<reference evidence="2 3" key="1">
    <citation type="submission" date="2021-06" db="EMBL/GenBank/DDBJ databases">
        <authorList>
            <person name="Palmer J.M."/>
        </authorList>
    </citation>
    <scope>NUCLEOTIDE SEQUENCE [LARGE SCALE GENOMIC DNA]</scope>
    <source>
        <strain evidence="2 3">CL_MEX2019</strain>
        <tissue evidence="2">Muscle</tissue>
    </source>
</reference>
<feature type="non-terminal residue" evidence="2">
    <location>
        <position position="1"/>
    </location>
</feature>
<comment type="caution">
    <text evidence="2">The sequence shown here is derived from an EMBL/GenBank/DDBJ whole genome shotgun (WGS) entry which is preliminary data.</text>
</comment>
<gene>
    <name evidence="2" type="ORF">CHARACLAT_011494</name>
</gene>
<keyword evidence="3" id="KW-1185">Reference proteome</keyword>
<feature type="compositionally biased region" description="Basic and acidic residues" evidence="1">
    <location>
        <begin position="22"/>
        <end position="31"/>
    </location>
</feature>
<feature type="region of interest" description="Disordered" evidence="1">
    <location>
        <begin position="1"/>
        <end position="47"/>
    </location>
</feature>
<evidence type="ECO:0000313" key="3">
    <source>
        <dbReference type="Proteomes" id="UP001352852"/>
    </source>
</evidence>
<organism evidence="2 3">
    <name type="scientific">Characodon lateralis</name>
    <dbReference type="NCBI Taxonomy" id="208331"/>
    <lineage>
        <taxon>Eukaryota</taxon>
        <taxon>Metazoa</taxon>
        <taxon>Chordata</taxon>
        <taxon>Craniata</taxon>
        <taxon>Vertebrata</taxon>
        <taxon>Euteleostomi</taxon>
        <taxon>Actinopterygii</taxon>
        <taxon>Neopterygii</taxon>
        <taxon>Teleostei</taxon>
        <taxon>Neoteleostei</taxon>
        <taxon>Acanthomorphata</taxon>
        <taxon>Ovalentaria</taxon>
        <taxon>Atherinomorphae</taxon>
        <taxon>Cyprinodontiformes</taxon>
        <taxon>Goodeidae</taxon>
        <taxon>Characodon</taxon>
    </lineage>
</organism>
<protein>
    <submittedName>
        <fullName evidence="2">Uncharacterized protein</fullName>
    </submittedName>
</protein>
<dbReference type="EMBL" id="JAHUTJ010000766">
    <property type="protein sequence ID" value="MED6264121.1"/>
    <property type="molecule type" value="Genomic_DNA"/>
</dbReference>
<evidence type="ECO:0000256" key="1">
    <source>
        <dbReference type="SAM" id="MobiDB-lite"/>
    </source>
</evidence>